<dbReference type="Proteomes" id="UP000291819">
    <property type="component" value="Unassembled WGS sequence"/>
</dbReference>
<dbReference type="GO" id="GO:0004803">
    <property type="term" value="F:transposase activity"/>
    <property type="evidence" value="ECO:0007669"/>
    <property type="project" value="InterPro"/>
</dbReference>
<keyword evidence="4" id="KW-1185">Reference proteome</keyword>
<organism evidence="3 4">
    <name type="scientific">Pedobacter kyonggii</name>
    <dbReference type="NCBI Taxonomy" id="1926871"/>
    <lineage>
        <taxon>Bacteria</taxon>
        <taxon>Pseudomonadati</taxon>
        <taxon>Bacteroidota</taxon>
        <taxon>Sphingobacteriia</taxon>
        <taxon>Sphingobacteriales</taxon>
        <taxon>Sphingobacteriaceae</taxon>
        <taxon>Pedobacter</taxon>
    </lineage>
</organism>
<dbReference type="Pfam" id="PF01548">
    <property type="entry name" value="DEDD_Tnp_IS110"/>
    <property type="match status" value="1"/>
</dbReference>
<dbReference type="GO" id="GO:0006313">
    <property type="term" value="P:DNA transposition"/>
    <property type="evidence" value="ECO:0007669"/>
    <property type="project" value="InterPro"/>
</dbReference>
<feature type="domain" description="Transposase IS110-like N-terminal" evidence="1">
    <location>
        <begin position="16"/>
        <end position="156"/>
    </location>
</feature>
<dbReference type="NCBIfam" id="NF033542">
    <property type="entry name" value="transpos_IS110"/>
    <property type="match status" value="1"/>
</dbReference>
<evidence type="ECO:0000313" key="4">
    <source>
        <dbReference type="Proteomes" id="UP000291819"/>
    </source>
</evidence>
<name>A0A4V2JH61_9SPHI</name>
<comment type="caution">
    <text evidence="3">The sequence shown here is derived from an EMBL/GenBank/DDBJ whole genome shotgun (WGS) entry which is preliminary data.</text>
</comment>
<dbReference type="AlphaFoldDB" id="A0A4V2JH61"/>
<dbReference type="OrthoDB" id="9815354at2"/>
<evidence type="ECO:0000313" key="3">
    <source>
        <dbReference type="EMBL" id="TBO43976.1"/>
    </source>
</evidence>
<dbReference type="InterPro" id="IPR002525">
    <property type="entry name" value="Transp_IS110-like_N"/>
</dbReference>
<gene>
    <name evidence="3" type="ORF">EYS08_05110</name>
</gene>
<dbReference type="PANTHER" id="PTHR33055">
    <property type="entry name" value="TRANSPOSASE FOR INSERTION SEQUENCE ELEMENT IS1111A"/>
    <property type="match status" value="1"/>
</dbReference>
<dbReference type="InterPro" id="IPR003346">
    <property type="entry name" value="Transposase_20"/>
</dbReference>
<sequence>MLLDMNVLSKIYPNSAGIDIGSEKIYVSVENQSVRNFRTFTSCYKELSAYLKECSITHVAMEAMGVYWITLYDVLEADGFEVTLVNPADSKNLPGRKTDVQDCQWIQQLFSYGLLRKSFVPEDIVRKLRVYTRMREDKLQMASSHVQHMQKALTLMNIRLPEVLSQTHSASGMAMIQAILEGERNPEKLLACCTTSLIKNKGKDILLALEGNYKEEYLFELQQAYDGYMFYIDQVSKCDIETGKVLQDYNNSSNKDYKDGHPVKPIRHNKPNIDQLHQLLLGIHGANPTTLPGLTDYSLMRLTAELGNNIKQWPSIKNFVSWLGLAPGKHQSGKMNKRSKKKPLTRAGQIFKQAAQSILLSKQPGLGAFARRLKAKKGSGIAIKATARKLAELYYRIFDKGMDYVEQGVKRYQEKLKEQQIIFLQKKANELNLQLIEN</sequence>
<evidence type="ECO:0000259" key="2">
    <source>
        <dbReference type="Pfam" id="PF02371"/>
    </source>
</evidence>
<dbReference type="GO" id="GO:0003677">
    <property type="term" value="F:DNA binding"/>
    <property type="evidence" value="ECO:0007669"/>
    <property type="project" value="InterPro"/>
</dbReference>
<accession>A0A4V2JH61</accession>
<protein>
    <submittedName>
        <fullName evidence="3">IS110 family transposase</fullName>
    </submittedName>
</protein>
<dbReference type="EMBL" id="SIXF01000003">
    <property type="protein sequence ID" value="TBO43976.1"/>
    <property type="molecule type" value="Genomic_DNA"/>
</dbReference>
<reference evidence="3 4" key="1">
    <citation type="submission" date="2019-02" db="EMBL/GenBank/DDBJ databases">
        <title>Pedobacter kyonggii whole genome sequence analysis.</title>
        <authorList>
            <person name="Dahal R.H."/>
        </authorList>
    </citation>
    <scope>NUCLEOTIDE SEQUENCE [LARGE SCALE GENOMIC DNA]</scope>
    <source>
        <strain evidence="3 4">K-4-11-1</strain>
    </source>
</reference>
<proteinExistence type="predicted"/>
<evidence type="ECO:0000259" key="1">
    <source>
        <dbReference type="Pfam" id="PF01548"/>
    </source>
</evidence>
<dbReference type="InterPro" id="IPR047650">
    <property type="entry name" value="Transpos_IS110"/>
</dbReference>
<dbReference type="PANTHER" id="PTHR33055:SF13">
    <property type="entry name" value="TRANSPOSASE"/>
    <property type="match status" value="1"/>
</dbReference>
<feature type="domain" description="Transposase IS116/IS110/IS902 C-terminal" evidence="2">
    <location>
        <begin position="289"/>
        <end position="364"/>
    </location>
</feature>
<dbReference type="Pfam" id="PF02371">
    <property type="entry name" value="Transposase_20"/>
    <property type="match status" value="1"/>
</dbReference>